<dbReference type="InterPro" id="IPR012430">
    <property type="entry name" value="TMEM43_fam"/>
</dbReference>
<keyword evidence="5 10" id="KW-0812">Transmembrane</keyword>
<reference evidence="11" key="1">
    <citation type="submission" date="2021-01" db="EMBL/GenBank/DDBJ databases">
        <authorList>
            <person name="Corre E."/>
            <person name="Pelletier E."/>
            <person name="Niang G."/>
            <person name="Scheremetjew M."/>
            <person name="Finn R."/>
            <person name="Kale V."/>
            <person name="Holt S."/>
            <person name="Cochrane G."/>
            <person name="Meng A."/>
            <person name="Brown T."/>
            <person name="Cohen L."/>
        </authorList>
    </citation>
    <scope>NUCLEOTIDE SEQUENCE</scope>
    <source>
        <strain evidence="11">SoJaBio B1-5/56/2</strain>
    </source>
</reference>
<protein>
    <submittedName>
        <fullName evidence="11">Uncharacterized protein</fullName>
    </submittedName>
</protein>
<sequence length="494" mass="56383">MMQSPTQGQYSGSGFSYRQGRTYYVPGKKDTSAQTICLSILFVIFLIACPLILFYAEFNFALLVASITEVAPDVIDVDNPHQVPWHGKKYIHTTGMINYDAEVVDEAFHVKVNPALILNRKTEYCQWMEHRHEECQTCSEEGEDGKTHTYQCNCIIRYEYTKQWSSFRINSLLFDQPGAHYNPQRDPFPSQKFVSQNAEVNGFSLKPALVNNLKAQTFYVDWNDFAQKDPHWYDSVWSPVQKYFGFQKTHYRLQSELNDVRSSVAAREHAFFYIGQGGYFFSPYTPSQSEMVLKWAMQGLEGSLLDWQIGDFFGCTPGDIRVSYSTQFPPMVSVIGQSNDIKEIGLINAQDGRMQLGLLQEGDVDIENMLEREVNDEKSSLWNYRVFFSAWSAVVGDALLLYFGVVYSPLSLACATMGVWGTVLSLFEGYADYSVSFSVLSSFLYFLFFIGVLVATVACSPKTLETKGAEAVMRRYKWMFQGEWVEENKKGKVL</sequence>
<dbReference type="GO" id="GO:0005637">
    <property type="term" value="C:nuclear inner membrane"/>
    <property type="evidence" value="ECO:0007669"/>
    <property type="project" value="TreeGrafter"/>
</dbReference>
<evidence type="ECO:0000256" key="7">
    <source>
        <dbReference type="ARBA" id="ARBA00022989"/>
    </source>
</evidence>
<evidence type="ECO:0000256" key="5">
    <source>
        <dbReference type="ARBA" id="ARBA00022692"/>
    </source>
</evidence>
<dbReference type="GO" id="GO:0071763">
    <property type="term" value="P:nuclear membrane organization"/>
    <property type="evidence" value="ECO:0007669"/>
    <property type="project" value="TreeGrafter"/>
</dbReference>
<keyword evidence="9" id="KW-0539">Nucleus</keyword>
<proteinExistence type="inferred from homology"/>
<dbReference type="PANTHER" id="PTHR13416:SF2">
    <property type="entry name" value="TRANSMEMBRANE PROTEIN 43"/>
    <property type="match status" value="1"/>
</dbReference>
<evidence type="ECO:0000256" key="10">
    <source>
        <dbReference type="SAM" id="Phobius"/>
    </source>
</evidence>
<feature type="transmembrane region" description="Helical" evidence="10">
    <location>
        <begin position="433"/>
        <end position="458"/>
    </location>
</feature>
<evidence type="ECO:0000256" key="4">
    <source>
        <dbReference type="ARBA" id="ARBA00006627"/>
    </source>
</evidence>
<evidence type="ECO:0000256" key="1">
    <source>
        <dbReference type="ARBA" id="ARBA00004127"/>
    </source>
</evidence>
<dbReference type="Pfam" id="PF07787">
    <property type="entry name" value="TMEM43"/>
    <property type="match status" value="1"/>
</dbReference>
<name>A0A7S4N4X2_9EUKA</name>
<comment type="similarity">
    <text evidence="4">Belongs to the TMEM43 family.</text>
</comment>
<accession>A0A7S4N4X2</accession>
<evidence type="ECO:0000256" key="2">
    <source>
        <dbReference type="ARBA" id="ARBA00004259"/>
    </source>
</evidence>
<dbReference type="EMBL" id="HBKR01000816">
    <property type="protein sequence ID" value="CAE2264636.1"/>
    <property type="molecule type" value="Transcribed_RNA"/>
</dbReference>
<dbReference type="AlphaFoldDB" id="A0A7S4N4X2"/>
<dbReference type="PANTHER" id="PTHR13416">
    <property type="match status" value="1"/>
</dbReference>
<evidence type="ECO:0000256" key="8">
    <source>
        <dbReference type="ARBA" id="ARBA00023136"/>
    </source>
</evidence>
<keyword evidence="8 10" id="KW-0472">Membrane</keyword>
<dbReference type="GO" id="GO:0006629">
    <property type="term" value="P:lipid metabolic process"/>
    <property type="evidence" value="ECO:0007669"/>
    <property type="project" value="TreeGrafter"/>
</dbReference>
<evidence type="ECO:0000256" key="3">
    <source>
        <dbReference type="ARBA" id="ARBA00004586"/>
    </source>
</evidence>
<keyword evidence="6" id="KW-0256">Endoplasmic reticulum</keyword>
<evidence type="ECO:0000313" key="11">
    <source>
        <dbReference type="EMBL" id="CAE2264636.1"/>
    </source>
</evidence>
<evidence type="ECO:0000256" key="6">
    <source>
        <dbReference type="ARBA" id="ARBA00022824"/>
    </source>
</evidence>
<organism evidence="11">
    <name type="scientific">Paramoeba aestuarina</name>
    <dbReference type="NCBI Taxonomy" id="180227"/>
    <lineage>
        <taxon>Eukaryota</taxon>
        <taxon>Amoebozoa</taxon>
        <taxon>Discosea</taxon>
        <taxon>Flabellinia</taxon>
        <taxon>Dactylopodida</taxon>
        <taxon>Paramoebidae</taxon>
        <taxon>Paramoeba</taxon>
    </lineage>
</organism>
<gene>
    <name evidence="11" type="ORF">NAES01612_LOCUS479</name>
</gene>
<evidence type="ECO:0000256" key="9">
    <source>
        <dbReference type="ARBA" id="ARBA00023242"/>
    </source>
</evidence>
<keyword evidence="7 10" id="KW-1133">Transmembrane helix</keyword>
<feature type="transmembrane region" description="Helical" evidence="10">
    <location>
        <begin position="36"/>
        <end position="56"/>
    </location>
</feature>
<dbReference type="GO" id="GO:0005789">
    <property type="term" value="C:endoplasmic reticulum membrane"/>
    <property type="evidence" value="ECO:0007669"/>
    <property type="project" value="UniProtKB-SubCell"/>
</dbReference>
<comment type="subcellular location">
    <subcellularLocation>
        <location evidence="1">Endomembrane system</location>
        <topology evidence="1">Multi-pass membrane protein</topology>
    </subcellularLocation>
    <subcellularLocation>
        <location evidence="3">Endoplasmic reticulum membrane</location>
    </subcellularLocation>
    <subcellularLocation>
        <location evidence="2">Nucleus envelope</location>
    </subcellularLocation>
</comment>